<keyword evidence="3" id="KW-1185">Reference proteome</keyword>
<dbReference type="SUPFAM" id="SSF52218">
    <property type="entry name" value="Flavoproteins"/>
    <property type="match status" value="1"/>
</dbReference>
<feature type="domain" description="NADPH-dependent FMN reductase-like" evidence="1">
    <location>
        <begin position="3"/>
        <end position="64"/>
    </location>
</feature>
<comment type="caution">
    <text evidence="2">The sequence shown here is derived from an EMBL/GenBank/DDBJ whole genome shotgun (WGS) entry which is preliminary data.</text>
</comment>
<reference evidence="2 3" key="1">
    <citation type="submission" date="2020-08" db="EMBL/GenBank/DDBJ databases">
        <title>Genome public.</title>
        <authorList>
            <person name="Liu C."/>
            <person name="Sun Q."/>
        </authorList>
    </citation>
    <scope>NUCLEOTIDE SEQUENCE [LARGE SCALE GENOMIC DNA]</scope>
    <source>
        <strain evidence="2 3">BX2</strain>
    </source>
</reference>
<evidence type="ECO:0000313" key="3">
    <source>
        <dbReference type="Proteomes" id="UP000644010"/>
    </source>
</evidence>
<name>A0ABR7E674_9BACT</name>
<organism evidence="2 3">
    <name type="scientific">Parabacteroides segnis</name>
    <dbReference type="NCBI Taxonomy" id="2763058"/>
    <lineage>
        <taxon>Bacteria</taxon>
        <taxon>Pseudomonadati</taxon>
        <taxon>Bacteroidota</taxon>
        <taxon>Bacteroidia</taxon>
        <taxon>Bacteroidales</taxon>
        <taxon>Tannerellaceae</taxon>
        <taxon>Parabacteroides</taxon>
    </lineage>
</organism>
<dbReference type="InterPro" id="IPR029039">
    <property type="entry name" value="Flavoprotein-like_sf"/>
</dbReference>
<gene>
    <name evidence="2" type="ORF">H8S77_20450</name>
</gene>
<dbReference type="Pfam" id="PF03358">
    <property type="entry name" value="FMN_red"/>
    <property type="match status" value="1"/>
</dbReference>
<sequence length="160" mass="18300">MYEEIRENLQDIDGLIVGSPVYYAGPNGSLCAILDRVFYSCSDLLKYKPAASVAVCRRGGASSTFDRYTPVDEQRTNEEHDIIFDESKAFSKQFTPVLNGDISVNYRINKRKLSHEFSLKMLNVGIRTGMHFYQYNEKTNKIKKEEGTGIIPNVSYKLYF</sequence>
<evidence type="ECO:0000313" key="2">
    <source>
        <dbReference type="EMBL" id="MBC5645256.1"/>
    </source>
</evidence>
<dbReference type="EMBL" id="JACOOI010000028">
    <property type="protein sequence ID" value="MBC5645256.1"/>
    <property type="molecule type" value="Genomic_DNA"/>
</dbReference>
<accession>A0ABR7E674</accession>
<proteinExistence type="predicted"/>
<dbReference type="Proteomes" id="UP000644010">
    <property type="component" value="Unassembled WGS sequence"/>
</dbReference>
<dbReference type="InterPro" id="IPR005025">
    <property type="entry name" value="FMN_Rdtase-like_dom"/>
</dbReference>
<dbReference type="Gene3D" id="3.40.50.360">
    <property type="match status" value="1"/>
</dbReference>
<evidence type="ECO:0000259" key="1">
    <source>
        <dbReference type="Pfam" id="PF03358"/>
    </source>
</evidence>
<protein>
    <submittedName>
        <fullName evidence="2">NAD(P)H-dependent oxidoreductase</fullName>
    </submittedName>
</protein>